<evidence type="ECO:0000256" key="1">
    <source>
        <dbReference type="SAM" id="MobiDB-lite"/>
    </source>
</evidence>
<accession>A0A2Z7BPV7</accession>
<keyword evidence="2" id="KW-0032">Aminotransferase</keyword>
<feature type="compositionally biased region" description="Polar residues" evidence="1">
    <location>
        <begin position="77"/>
        <end position="96"/>
    </location>
</feature>
<evidence type="ECO:0000313" key="2">
    <source>
        <dbReference type="EMBL" id="KZV35638.1"/>
    </source>
</evidence>
<evidence type="ECO:0000313" key="3">
    <source>
        <dbReference type="Proteomes" id="UP000250235"/>
    </source>
</evidence>
<proteinExistence type="predicted"/>
<name>A0A2Z7BPV7_9LAMI</name>
<keyword evidence="3" id="KW-1185">Reference proteome</keyword>
<feature type="region of interest" description="Disordered" evidence="1">
    <location>
        <begin position="65"/>
        <end position="130"/>
    </location>
</feature>
<dbReference type="EMBL" id="KV004525">
    <property type="protein sequence ID" value="KZV35638.1"/>
    <property type="molecule type" value="Genomic_DNA"/>
</dbReference>
<dbReference type="AlphaFoldDB" id="A0A2Z7BPV7"/>
<keyword evidence="2" id="KW-0808">Transferase</keyword>
<dbReference type="Proteomes" id="UP000250235">
    <property type="component" value="Unassembled WGS sequence"/>
</dbReference>
<organism evidence="2 3">
    <name type="scientific">Dorcoceras hygrometricum</name>
    <dbReference type="NCBI Taxonomy" id="472368"/>
    <lineage>
        <taxon>Eukaryota</taxon>
        <taxon>Viridiplantae</taxon>
        <taxon>Streptophyta</taxon>
        <taxon>Embryophyta</taxon>
        <taxon>Tracheophyta</taxon>
        <taxon>Spermatophyta</taxon>
        <taxon>Magnoliopsida</taxon>
        <taxon>eudicotyledons</taxon>
        <taxon>Gunneridae</taxon>
        <taxon>Pentapetalae</taxon>
        <taxon>asterids</taxon>
        <taxon>lamiids</taxon>
        <taxon>Lamiales</taxon>
        <taxon>Gesneriaceae</taxon>
        <taxon>Didymocarpoideae</taxon>
        <taxon>Trichosporeae</taxon>
        <taxon>Loxocarpinae</taxon>
        <taxon>Dorcoceras</taxon>
    </lineage>
</organism>
<protein>
    <submittedName>
        <fullName evidence="2">Alanine--glyoxylate aminotransferase 21, mitochondrial</fullName>
    </submittedName>
</protein>
<reference evidence="2 3" key="1">
    <citation type="journal article" date="2015" name="Proc. Natl. Acad. Sci. U.S.A.">
        <title>The resurrection genome of Boea hygrometrica: A blueprint for survival of dehydration.</title>
        <authorList>
            <person name="Xiao L."/>
            <person name="Yang G."/>
            <person name="Zhang L."/>
            <person name="Yang X."/>
            <person name="Zhao S."/>
            <person name="Ji Z."/>
            <person name="Zhou Q."/>
            <person name="Hu M."/>
            <person name="Wang Y."/>
            <person name="Chen M."/>
            <person name="Xu Y."/>
            <person name="Jin H."/>
            <person name="Xiao X."/>
            <person name="Hu G."/>
            <person name="Bao F."/>
            <person name="Hu Y."/>
            <person name="Wan P."/>
            <person name="Li L."/>
            <person name="Deng X."/>
            <person name="Kuang T."/>
            <person name="Xiang C."/>
            <person name="Zhu J.K."/>
            <person name="Oliver M.J."/>
            <person name="He Y."/>
        </authorList>
    </citation>
    <scope>NUCLEOTIDE SEQUENCE [LARGE SCALE GENOMIC DNA]</scope>
    <source>
        <strain evidence="3">cv. XS01</strain>
    </source>
</reference>
<feature type="region of interest" description="Disordered" evidence="1">
    <location>
        <begin position="1"/>
        <end position="25"/>
    </location>
</feature>
<feature type="compositionally biased region" description="Basic residues" evidence="1">
    <location>
        <begin position="109"/>
        <end position="120"/>
    </location>
</feature>
<dbReference type="GO" id="GO:0008483">
    <property type="term" value="F:transaminase activity"/>
    <property type="evidence" value="ECO:0007669"/>
    <property type="project" value="UniProtKB-KW"/>
</dbReference>
<sequence length="130" mass="15278">MFSSFAHPSRFDLQPPSSRRYLDEAGPSTDYFIRRHRFREHRSVGGSFTQLLQSDLHEFMAHMRPPFNRSHIPYPENYQTPVYDSGTRDSGPSTQVAEDPPEGDDDQVHRRRRRTVRHSRCGTGGYWHHH</sequence>
<gene>
    <name evidence="2" type="ORF">F511_31018</name>
</gene>